<keyword evidence="4" id="KW-1185">Reference proteome</keyword>
<organism evidence="3 4">
    <name type="scientific">Halteria grandinella</name>
    <dbReference type="NCBI Taxonomy" id="5974"/>
    <lineage>
        <taxon>Eukaryota</taxon>
        <taxon>Sar</taxon>
        <taxon>Alveolata</taxon>
        <taxon>Ciliophora</taxon>
        <taxon>Intramacronucleata</taxon>
        <taxon>Spirotrichea</taxon>
        <taxon>Stichotrichia</taxon>
        <taxon>Sporadotrichida</taxon>
        <taxon>Halteriidae</taxon>
        <taxon>Halteria</taxon>
    </lineage>
</organism>
<reference evidence="3" key="1">
    <citation type="submission" date="2019-06" db="EMBL/GenBank/DDBJ databases">
        <authorList>
            <person name="Zheng W."/>
        </authorList>
    </citation>
    <scope>NUCLEOTIDE SEQUENCE</scope>
    <source>
        <strain evidence="3">QDHG01</strain>
    </source>
</reference>
<feature type="region of interest" description="Disordered" evidence="1">
    <location>
        <begin position="256"/>
        <end position="306"/>
    </location>
</feature>
<evidence type="ECO:0000256" key="1">
    <source>
        <dbReference type="SAM" id="MobiDB-lite"/>
    </source>
</evidence>
<evidence type="ECO:0000256" key="2">
    <source>
        <dbReference type="SAM" id="Phobius"/>
    </source>
</evidence>
<protein>
    <submittedName>
        <fullName evidence="3">Uncharacterized protein</fullName>
    </submittedName>
</protein>
<dbReference type="EMBL" id="RRYP01007963">
    <property type="protein sequence ID" value="TNV80115.1"/>
    <property type="molecule type" value="Genomic_DNA"/>
</dbReference>
<keyword evidence="2" id="KW-0812">Transmembrane</keyword>
<name>A0A8J8NTD1_HALGN</name>
<feature type="transmembrane region" description="Helical" evidence="2">
    <location>
        <begin position="215"/>
        <end position="241"/>
    </location>
</feature>
<evidence type="ECO:0000313" key="4">
    <source>
        <dbReference type="Proteomes" id="UP000785679"/>
    </source>
</evidence>
<comment type="caution">
    <text evidence="3">The sequence shown here is derived from an EMBL/GenBank/DDBJ whole genome shotgun (WGS) entry which is preliminary data.</text>
</comment>
<sequence>MRSYDFIRCTGESCQCDDQCQSFHCSADLCVQSTQHCNLTTGLACESVDWLPQKPAINLCEGLPCTSHSECAGFCILNPFTNRFWCQKSMKYCTSDNNCPQEMRCASNACVERTCQYDSDCPGQLYCRSETGSCSSYCNSTVRFDDETLTTNRCPGQLCSMDYDCLPKYECKLITMFQCAIRDENKRPTIFNISESSSGTNLTYQSVLNDGISKLTLILIISLCCGILALLIGGFFLFNFIKKKLLHARQSQHLAEHEESTKGGDSYQATTKKPKKRKVFDEEGKKKPTKKWKGSEETCRQMKSFK</sequence>
<evidence type="ECO:0000313" key="3">
    <source>
        <dbReference type="EMBL" id="TNV80115.1"/>
    </source>
</evidence>
<proteinExistence type="predicted"/>
<dbReference type="AlphaFoldDB" id="A0A8J8NTD1"/>
<keyword evidence="2" id="KW-0472">Membrane</keyword>
<keyword evidence="2" id="KW-1133">Transmembrane helix</keyword>
<accession>A0A8J8NTD1</accession>
<dbReference type="Proteomes" id="UP000785679">
    <property type="component" value="Unassembled WGS sequence"/>
</dbReference>
<gene>
    <name evidence="3" type="ORF">FGO68_gene7109</name>
</gene>